<dbReference type="AlphaFoldDB" id="A0A915I073"/>
<evidence type="ECO:0000256" key="1">
    <source>
        <dbReference type="SAM" id="Phobius"/>
    </source>
</evidence>
<proteinExistence type="predicted"/>
<keyword evidence="1" id="KW-0472">Membrane</keyword>
<reference evidence="3" key="1">
    <citation type="submission" date="2022-11" db="UniProtKB">
        <authorList>
            <consortium name="WormBaseParasite"/>
        </authorList>
    </citation>
    <scope>IDENTIFICATION</scope>
</reference>
<name>A0A915I073_ROMCU</name>
<keyword evidence="1" id="KW-1133">Transmembrane helix</keyword>
<dbReference type="WBParaSite" id="nRc.2.0.1.t07099-RA">
    <property type="protein sequence ID" value="nRc.2.0.1.t07099-RA"/>
    <property type="gene ID" value="nRc.2.0.1.g07099"/>
</dbReference>
<feature type="transmembrane region" description="Helical" evidence="1">
    <location>
        <begin position="138"/>
        <end position="160"/>
    </location>
</feature>
<accession>A0A915I073</accession>
<dbReference type="Proteomes" id="UP000887565">
    <property type="component" value="Unplaced"/>
</dbReference>
<sequence length="187" mass="21524">MKIEQYFAGQQPPPSKRKYRDCAQQIARIVGRLDYACLGARQKDIKIQNIQVRERRATKDLPVQLNFFPELHVATCLEQKNLKQAETSCIINLHILLQLPMIDRDLINIPSIFDLIYLEPKAKSATLQPDCVAIPDDWLNSGGLSLTFNMLMFTIFILYYEIKGNTDGKSAEKIDYVDVWHPQILTE</sequence>
<keyword evidence="1" id="KW-0812">Transmembrane</keyword>
<evidence type="ECO:0000313" key="3">
    <source>
        <dbReference type="WBParaSite" id="nRc.2.0.1.t07099-RA"/>
    </source>
</evidence>
<keyword evidence="2" id="KW-1185">Reference proteome</keyword>
<organism evidence="2 3">
    <name type="scientific">Romanomermis culicivorax</name>
    <name type="common">Nematode worm</name>
    <dbReference type="NCBI Taxonomy" id="13658"/>
    <lineage>
        <taxon>Eukaryota</taxon>
        <taxon>Metazoa</taxon>
        <taxon>Ecdysozoa</taxon>
        <taxon>Nematoda</taxon>
        <taxon>Enoplea</taxon>
        <taxon>Dorylaimia</taxon>
        <taxon>Mermithida</taxon>
        <taxon>Mermithoidea</taxon>
        <taxon>Mermithidae</taxon>
        <taxon>Romanomermis</taxon>
    </lineage>
</organism>
<evidence type="ECO:0000313" key="2">
    <source>
        <dbReference type="Proteomes" id="UP000887565"/>
    </source>
</evidence>
<protein>
    <submittedName>
        <fullName evidence="3">Uncharacterized protein</fullName>
    </submittedName>
</protein>